<dbReference type="PROSITE" id="PS00895">
    <property type="entry name" value="3_HYDROXYISOBUT_DH"/>
    <property type="match status" value="1"/>
</dbReference>
<comment type="similarity">
    <text evidence="2">Belongs to the HIBADH-related family. 3-hydroxyisobutyrate dehydrogenase subfamily.</text>
</comment>
<dbReference type="InterPro" id="IPR036291">
    <property type="entry name" value="NAD(P)-bd_dom_sf"/>
</dbReference>
<dbReference type="GO" id="GO:0051287">
    <property type="term" value="F:NAD binding"/>
    <property type="evidence" value="ECO:0007669"/>
    <property type="project" value="InterPro"/>
</dbReference>
<dbReference type="OrthoDB" id="21615at2759"/>
<evidence type="ECO:0000256" key="1">
    <source>
        <dbReference type="ARBA" id="ARBA00005109"/>
    </source>
</evidence>
<dbReference type="EMBL" id="MU001641">
    <property type="protein sequence ID" value="KAF2479790.1"/>
    <property type="molecule type" value="Genomic_DNA"/>
</dbReference>
<dbReference type="AlphaFoldDB" id="A0A6A6PID0"/>
<dbReference type="InterPro" id="IPR008927">
    <property type="entry name" value="6-PGluconate_DH-like_C_sf"/>
</dbReference>
<gene>
    <name evidence="11" type="ORF">BDY17DRAFT_327725</name>
</gene>
<dbReference type="GO" id="GO:0005739">
    <property type="term" value="C:mitochondrion"/>
    <property type="evidence" value="ECO:0007669"/>
    <property type="project" value="TreeGrafter"/>
</dbReference>
<keyword evidence="12" id="KW-1185">Reference proteome</keyword>
<dbReference type="Proteomes" id="UP000799767">
    <property type="component" value="Unassembled WGS sequence"/>
</dbReference>
<dbReference type="InterPro" id="IPR002204">
    <property type="entry name" value="3-OH-isobutyrate_DH-rel_CS"/>
</dbReference>
<dbReference type="GO" id="GO:0008442">
    <property type="term" value="F:3-hydroxyisobutyrate dehydrogenase activity"/>
    <property type="evidence" value="ECO:0007669"/>
    <property type="project" value="UniProtKB-EC"/>
</dbReference>
<dbReference type="InterPro" id="IPR013328">
    <property type="entry name" value="6PGD_dom2"/>
</dbReference>
<feature type="active site" evidence="8">
    <location>
        <position position="187"/>
    </location>
</feature>
<feature type="domain" description="3-hydroxyisobutyrate dehydrogenase-like NAD-binding" evidence="10">
    <location>
        <begin position="181"/>
        <end position="306"/>
    </location>
</feature>
<dbReference type="EC" id="1.1.1.31" evidence="3"/>
<accession>A0A6A6PID0</accession>
<dbReference type="GeneID" id="54478725"/>
<protein>
    <recommendedName>
        <fullName evidence="3">3-hydroxyisobutyrate dehydrogenase</fullName>
        <ecNumber evidence="3">1.1.1.31</ecNumber>
    </recommendedName>
</protein>
<dbReference type="GO" id="GO:0006574">
    <property type="term" value="P:L-valine catabolic process"/>
    <property type="evidence" value="ECO:0007669"/>
    <property type="project" value="TreeGrafter"/>
</dbReference>
<keyword evidence="4" id="KW-0101">Branched-chain amino acid catabolism</keyword>
<feature type="domain" description="6-phosphogluconate dehydrogenase NADP-binding" evidence="9">
    <location>
        <begin position="4"/>
        <end position="170"/>
    </location>
</feature>
<evidence type="ECO:0000256" key="6">
    <source>
        <dbReference type="ARBA" id="ARBA00023027"/>
    </source>
</evidence>
<evidence type="ECO:0000313" key="11">
    <source>
        <dbReference type="EMBL" id="KAF2479790.1"/>
    </source>
</evidence>
<sequence>MENDISFIGLGQMGYGMALNVRKKLSPTAKMFINDINAAACERFVAESSEYGPVEIVASAKDAASKSNILISIVPASQHVRQVYLDEANGVVAAPKNDSRLILESSTIDVDTTREVGKAIMDAGLGRYVDSPVSGGVSGAAAGKLAFMIGCPPEDPKAELILEIVAMMGAKEKLFLCGQLGNGLAAKISNNYLSGTNLLALSEAMAFGIRAGVDKEILAKVIHASSGSSWMADNLNPVPDILPNAPSSNGYKATFRHEMIVKDLGLGVDAAKKHNVVPRMGNVAIEQYKAAAKNPKLEGKDFTSIYLHITEEE</sequence>
<comment type="pathway">
    <text evidence="1">Amino-acid degradation; L-valine degradation.</text>
</comment>
<dbReference type="PIRSF" id="PIRSF000103">
    <property type="entry name" value="HIBADH"/>
    <property type="match status" value="1"/>
</dbReference>
<keyword evidence="6" id="KW-0520">NAD</keyword>
<reference evidence="11" key="1">
    <citation type="journal article" date="2020" name="Stud. Mycol.">
        <title>101 Dothideomycetes genomes: a test case for predicting lifestyles and emergence of pathogens.</title>
        <authorList>
            <person name="Haridas S."/>
            <person name="Albert R."/>
            <person name="Binder M."/>
            <person name="Bloem J."/>
            <person name="Labutti K."/>
            <person name="Salamov A."/>
            <person name="Andreopoulos B."/>
            <person name="Baker S."/>
            <person name="Barry K."/>
            <person name="Bills G."/>
            <person name="Bluhm B."/>
            <person name="Cannon C."/>
            <person name="Castanera R."/>
            <person name="Culley D."/>
            <person name="Daum C."/>
            <person name="Ezra D."/>
            <person name="Gonzalez J."/>
            <person name="Henrissat B."/>
            <person name="Kuo A."/>
            <person name="Liang C."/>
            <person name="Lipzen A."/>
            <person name="Lutzoni F."/>
            <person name="Magnuson J."/>
            <person name="Mondo S."/>
            <person name="Nolan M."/>
            <person name="Ohm R."/>
            <person name="Pangilinan J."/>
            <person name="Park H.-J."/>
            <person name="Ramirez L."/>
            <person name="Alfaro M."/>
            <person name="Sun H."/>
            <person name="Tritt A."/>
            <person name="Yoshinaga Y."/>
            <person name="Zwiers L.-H."/>
            <person name="Turgeon B."/>
            <person name="Goodwin S."/>
            <person name="Spatafora J."/>
            <person name="Crous P."/>
            <person name="Grigoriev I."/>
        </authorList>
    </citation>
    <scope>NUCLEOTIDE SEQUENCE</scope>
    <source>
        <strain evidence="11">CBS 113389</strain>
    </source>
</reference>
<organism evidence="11 12">
    <name type="scientific">Neohortaea acidophila</name>
    <dbReference type="NCBI Taxonomy" id="245834"/>
    <lineage>
        <taxon>Eukaryota</taxon>
        <taxon>Fungi</taxon>
        <taxon>Dikarya</taxon>
        <taxon>Ascomycota</taxon>
        <taxon>Pezizomycotina</taxon>
        <taxon>Dothideomycetes</taxon>
        <taxon>Dothideomycetidae</taxon>
        <taxon>Mycosphaerellales</taxon>
        <taxon>Teratosphaeriaceae</taxon>
        <taxon>Neohortaea</taxon>
    </lineage>
</organism>
<dbReference type="Pfam" id="PF14833">
    <property type="entry name" value="NAD_binding_11"/>
    <property type="match status" value="1"/>
</dbReference>
<dbReference type="Gene3D" id="1.10.1040.10">
    <property type="entry name" value="N-(1-d-carboxylethyl)-l-norvaline Dehydrogenase, domain 2"/>
    <property type="match status" value="1"/>
</dbReference>
<evidence type="ECO:0000256" key="8">
    <source>
        <dbReference type="PIRSR" id="PIRSR000103-1"/>
    </source>
</evidence>
<comment type="catalytic activity">
    <reaction evidence="7">
        <text>3-hydroxy-2-methylpropanoate + NAD(+) = 2-methyl-3-oxopropanoate + NADH + H(+)</text>
        <dbReference type="Rhea" id="RHEA:17681"/>
        <dbReference type="ChEBI" id="CHEBI:11805"/>
        <dbReference type="ChEBI" id="CHEBI:15378"/>
        <dbReference type="ChEBI" id="CHEBI:57540"/>
        <dbReference type="ChEBI" id="CHEBI:57700"/>
        <dbReference type="ChEBI" id="CHEBI:57945"/>
        <dbReference type="EC" id="1.1.1.31"/>
    </reaction>
</comment>
<proteinExistence type="inferred from homology"/>
<name>A0A6A6PID0_9PEZI</name>
<evidence type="ECO:0000256" key="5">
    <source>
        <dbReference type="ARBA" id="ARBA00023002"/>
    </source>
</evidence>
<dbReference type="RefSeq" id="XP_033586360.1">
    <property type="nucleotide sequence ID" value="XM_033737723.1"/>
</dbReference>
<dbReference type="PANTHER" id="PTHR22981:SF81">
    <property type="entry name" value="DEHYDROGENASE, PUTATIVE-RELATED"/>
    <property type="match status" value="1"/>
</dbReference>
<evidence type="ECO:0000259" key="9">
    <source>
        <dbReference type="Pfam" id="PF03446"/>
    </source>
</evidence>
<dbReference type="InterPro" id="IPR029154">
    <property type="entry name" value="HIBADH-like_NADP-bd"/>
</dbReference>
<evidence type="ECO:0000313" key="12">
    <source>
        <dbReference type="Proteomes" id="UP000799767"/>
    </source>
</evidence>
<dbReference type="Gene3D" id="3.40.50.720">
    <property type="entry name" value="NAD(P)-binding Rossmann-like Domain"/>
    <property type="match status" value="1"/>
</dbReference>
<evidence type="ECO:0000256" key="7">
    <source>
        <dbReference type="ARBA" id="ARBA00049197"/>
    </source>
</evidence>
<evidence type="ECO:0000256" key="2">
    <source>
        <dbReference type="ARBA" id="ARBA00006013"/>
    </source>
</evidence>
<dbReference type="Pfam" id="PF03446">
    <property type="entry name" value="NAD_binding_2"/>
    <property type="match status" value="1"/>
</dbReference>
<dbReference type="SUPFAM" id="SSF51735">
    <property type="entry name" value="NAD(P)-binding Rossmann-fold domains"/>
    <property type="match status" value="1"/>
</dbReference>
<keyword evidence="5" id="KW-0560">Oxidoreductase</keyword>
<dbReference type="PANTHER" id="PTHR22981">
    <property type="entry name" value="3-HYDROXYISOBUTYRATE DEHYDROGENASE-RELATED"/>
    <property type="match status" value="1"/>
</dbReference>
<dbReference type="InterPro" id="IPR006115">
    <property type="entry name" value="6PGDH_NADP-bd"/>
</dbReference>
<dbReference type="GO" id="GO:0050661">
    <property type="term" value="F:NADP binding"/>
    <property type="evidence" value="ECO:0007669"/>
    <property type="project" value="InterPro"/>
</dbReference>
<dbReference type="SUPFAM" id="SSF48179">
    <property type="entry name" value="6-phosphogluconate dehydrogenase C-terminal domain-like"/>
    <property type="match status" value="1"/>
</dbReference>
<evidence type="ECO:0000256" key="4">
    <source>
        <dbReference type="ARBA" id="ARBA00022456"/>
    </source>
</evidence>
<evidence type="ECO:0000256" key="3">
    <source>
        <dbReference type="ARBA" id="ARBA00012991"/>
    </source>
</evidence>
<evidence type="ECO:0000259" key="10">
    <source>
        <dbReference type="Pfam" id="PF14833"/>
    </source>
</evidence>
<dbReference type="InterPro" id="IPR015815">
    <property type="entry name" value="HIBADH-related"/>
</dbReference>
<dbReference type="FunFam" id="1.10.1040.10:FF:000006">
    <property type="entry name" value="3-hydroxyisobutyrate dehydrogenase"/>
    <property type="match status" value="1"/>
</dbReference>